<comment type="caution">
    <text evidence="3">The sequence shown here is derived from an EMBL/GenBank/DDBJ whole genome shotgun (WGS) entry which is preliminary data.</text>
</comment>
<feature type="compositionally biased region" description="Basic residues" evidence="1">
    <location>
        <begin position="7"/>
        <end position="37"/>
    </location>
</feature>
<evidence type="ECO:0000313" key="3">
    <source>
        <dbReference type="EMBL" id="NMM94913.1"/>
    </source>
</evidence>
<dbReference type="Pfam" id="PF25591">
    <property type="entry name" value="LRV_2"/>
    <property type="match status" value="1"/>
</dbReference>
<gene>
    <name evidence="3" type="ORF">G1C95_2101</name>
</gene>
<feature type="region of interest" description="Disordered" evidence="1">
    <location>
        <begin position="83"/>
        <end position="107"/>
    </location>
</feature>
<evidence type="ECO:0000256" key="1">
    <source>
        <dbReference type="SAM" id="MobiDB-lite"/>
    </source>
</evidence>
<proteinExistence type="predicted"/>
<dbReference type="Proteomes" id="UP000532194">
    <property type="component" value="Unassembled WGS sequence"/>
</dbReference>
<dbReference type="EMBL" id="JAAIII010000007">
    <property type="protein sequence ID" value="NMM94913.1"/>
    <property type="molecule type" value="Genomic_DNA"/>
</dbReference>
<accession>A0A7Y0ER49</accession>
<keyword evidence="4" id="KW-1185">Reference proteome</keyword>
<feature type="domain" description="Leucine rich repeat variant" evidence="2">
    <location>
        <begin position="114"/>
        <end position="171"/>
    </location>
</feature>
<evidence type="ECO:0000313" key="4">
    <source>
        <dbReference type="Proteomes" id="UP000532194"/>
    </source>
</evidence>
<name>A0A7Y0ER49_9BIFI</name>
<dbReference type="RefSeq" id="WP_240947539.1">
    <property type="nucleotide sequence ID" value="NZ_JAAIII010000007.1"/>
</dbReference>
<protein>
    <recommendedName>
        <fullName evidence="2">Leucine rich repeat variant domain-containing protein</fullName>
    </recommendedName>
</protein>
<reference evidence="3 4" key="1">
    <citation type="submission" date="2020-02" db="EMBL/GenBank/DDBJ databases">
        <title>Characterization of phylogenetic diversity of novel bifidobacterial species isolated in Czech ZOOs.</title>
        <authorList>
            <person name="Lugli G.A."/>
            <person name="Vera N.B."/>
            <person name="Ventura M."/>
        </authorList>
    </citation>
    <scope>NUCLEOTIDE SEQUENCE [LARGE SCALE GENOMIC DNA]</scope>
    <source>
        <strain evidence="3 4">DSM 109957</strain>
    </source>
</reference>
<evidence type="ECO:0000259" key="2">
    <source>
        <dbReference type="Pfam" id="PF25591"/>
    </source>
</evidence>
<organism evidence="3 4">
    <name type="scientific">Bifidobacterium oedipodis</name>
    <dbReference type="NCBI Taxonomy" id="2675322"/>
    <lineage>
        <taxon>Bacteria</taxon>
        <taxon>Bacillati</taxon>
        <taxon>Actinomycetota</taxon>
        <taxon>Actinomycetes</taxon>
        <taxon>Bifidobacteriales</taxon>
        <taxon>Bifidobacteriaceae</taxon>
        <taxon>Bifidobacterium</taxon>
    </lineage>
</organism>
<sequence length="179" mass="18672">MIERIPKHGAQHGGKHSGKRGGKHGNKRAHRLRRLRQLRQSQRLASGGSGTSDVSGFPRAAGTAGSAGTSRIAGIAGAIGTTKASDGGIATRIPSTASSPISDMTAPPSPPIRLTPAVAVSPDTPQEILWHIAQHAPELRRWLVANPRADAILLEYISQAGGPGVKQALEVLLESLEDN</sequence>
<dbReference type="InterPro" id="IPR057893">
    <property type="entry name" value="LRV_2"/>
</dbReference>
<feature type="region of interest" description="Disordered" evidence="1">
    <location>
        <begin position="1"/>
        <end position="68"/>
    </location>
</feature>
<dbReference type="AlphaFoldDB" id="A0A7Y0ER49"/>
<feature type="compositionally biased region" description="Polar residues" evidence="1">
    <location>
        <begin position="93"/>
        <end position="102"/>
    </location>
</feature>